<gene>
    <name evidence="1" type="ORF">HGP29_10320</name>
</gene>
<dbReference type="AlphaFoldDB" id="A0A7X8SJX4"/>
<dbReference type="EMBL" id="JABAIL010000003">
    <property type="protein sequence ID" value="NLR91603.1"/>
    <property type="molecule type" value="Genomic_DNA"/>
</dbReference>
<sequence length="460" mass="53712">MKTVFYPNFKEILQQQKNIYKKKPFVHYGGEKLEYKKLLSSIDKISQLLIHETQCDTIGIHVDKFEDRLVSIFATLCCGKSFVILNKEEYNHQRFLEIHDDVFLLNDRVIDELYSSDKVTYLRPEKIYDEHTFCYELNTESGKYEKHTYGSFLQQIFHQINQQVKRETTTLCLQNELISLDAVRDLMYALFEGRTVKVTKTMTIKSPHIKTFYFEEGVRPNVLFFAATDGKTELYQPLMDRLTSHCNVFTIQCDTKELFSPSNMINKLVSYIDQFPISFSMHVGYAFSGFLAYQCAVESKNNAHSFLINTPTIQHFSSNSYINNELAETWGILKQNTSLAKMIWKKASKYYLKLSTQDAKSKMNSFEKDFINYYNPLNDELPHANKSNVPITVFISPEQRTLQHEITSSYEWGKISSQLIKKEHLEKEKPIFDLKNTDIIIDNILKATTLIKEEKKSISN</sequence>
<dbReference type="InterPro" id="IPR029058">
    <property type="entry name" value="AB_hydrolase_fold"/>
</dbReference>
<proteinExistence type="predicted"/>
<dbReference type="Proteomes" id="UP000585050">
    <property type="component" value="Unassembled WGS sequence"/>
</dbReference>
<keyword evidence="2" id="KW-1185">Reference proteome</keyword>
<dbReference type="Gene3D" id="3.40.50.1820">
    <property type="entry name" value="alpha/beta hydrolase"/>
    <property type="match status" value="1"/>
</dbReference>
<reference evidence="1 2" key="1">
    <citation type="submission" date="2020-04" db="EMBL/GenBank/DDBJ databases">
        <title>Flammeovirga sp. SR4, a novel species isolated from seawater.</title>
        <authorList>
            <person name="Wang X."/>
        </authorList>
    </citation>
    <scope>NUCLEOTIDE SEQUENCE [LARGE SCALE GENOMIC DNA]</scope>
    <source>
        <strain evidence="1 2">SR4</strain>
    </source>
</reference>
<dbReference type="RefSeq" id="WP_168882321.1">
    <property type="nucleotide sequence ID" value="NZ_JABAIL010000003.1"/>
</dbReference>
<evidence type="ECO:0000313" key="2">
    <source>
        <dbReference type="Proteomes" id="UP000585050"/>
    </source>
</evidence>
<organism evidence="1 2">
    <name type="scientific">Flammeovirga agarivorans</name>
    <dbReference type="NCBI Taxonomy" id="2726742"/>
    <lineage>
        <taxon>Bacteria</taxon>
        <taxon>Pseudomonadati</taxon>
        <taxon>Bacteroidota</taxon>
        <taxon>Cytophagia</taxon>
        <taxon>Cytophagales</taxon>
        <taxon>Flammeovirgaceae</taxon>
        <taxon>Flammeovirga</taxon>
    </lineage>
</organism>
<protein>
    <submittedName>
        <fullName evidence="1">Uncharacterized protein</fullName>
    </submittedName>
</protein>
<comment type="caution">
    <text evidence="1">The sequence shown here is derived from an EMBL/GenBank/DDBJ whole genome shotgun (WGS) entry which is preliminary data.</text>
</comment>
<accession>A0A7X8SJX4</accession>
<evidence type="ECO:0000313" key="1">
    <source>
        <dbReference type="EMBL" id="NLR91603.1"/>
    </source>
</evidence>
<name>A0A7X8SJX4_9BACT</name>